<evidence type="ECO:0000256" key="9">
    <source>
        <dbReference type="ARBA" id="ARBA00022605"/>
    </source>
</evidence>
<dbReference type="GO" id="GO:0005737">
    <property type="term" value="C:cytoplasm"/>
    <property type="evidence" value="ECO:0007669"/>
    <property type="project" value="UniProtKB-SubCell"/>
</dbReference>
<dbReference type="Proteomes" id="UP000774000">
    <property type="component" value="Unassembled WGS sequence"/>
</dbReference>
<dbReference type="InterPro" id="IPR024893">
    <property type="entry name" value="ATP_PRibTrfase_HisG_short"/>
</dbReference>
<keyword evidence="11 16" id="KW-0808">Transferase</keyword>
<evidence type="ECO:0000313" key="18">
    <source>
        <dbReference type="EMBL" id="MBM7555982.1"/>
    </source>
</evidence>
<dbReference type="AlphaFoldDB" id="A0A939BNS4"/>
<dbReference type="FunFam" id="3.40.190.10:FF:000011">
    <property type="entry name" value="ATP phosphoribosyltransferase"/>
    <property type="match status" value="1"/>
</dbReference>
<comment type="catalytic activity">
    <reaction evidence="1 16">
        <text>1-(5-phospho-beta-D-ribosyl)-ATP + diphosphate = 5-phospho-alpha-D-ribose 1-diphosphate + ATP</text>
        <dbReference type="Rhea" id="RHEA:18473"/>
        <dbReference type="ChEBI" id="CHEBI:30616"/>
        <dbReference type="ChEBI" id="CHEBI:33019"/>
        <dbReference type="ChEBI" id="CHEBI:58017"/>
        <dbReference type="ChEBI" id="CHEBI:73183"/>
        <dbReference type="EC" id="2.4.2.17"/>
    </reaction>
</comment>
<name>A0A939BNS4_9FIRM</name>
<dbReference type="NCBIfam" id="TIGR00070">
    <property type="entry name" value="hisG"/>
    <property type="match status" value="1"/>
</dbReference>
<dbReference type="HAMAP" id="MF_01018">
    <property type="entry name" value="HisG_Short"/>
    <property type="match status" value="1"/>
</dbReference>
<evidence type="ECO:0000256" key="4">
    <source>
        <dbReference type="ARBA" id="ARBA00009489"/>
    </source>
</evidence>
<evidence type="ECO:0000313" key="19">
    <source>
        <dbReference type="Proteomes" id="UP000774000"/>
    </source>
</evidence>
<keyword evidence="10 16" id="KW-0328">Glycosyltransferase</keyword>
<evidence type="ECO:0000256" key="16">
    <source>
        <dbReference type="HAMAP-Rule" id="MF_01018"/>
    </source>
</evidence>
<evidence type="ECO:0000256" key="10">
    <source>
        <dbReference type="ARBA" id="ARBA00022676"/>
    </source>
</evidence>
<dbReference type="GO" id="GO:0000105">
    <property type="term" value="P:L-histidine biosynthetic process"/>
    <property type="evidence" value="ECO:0007669"/>
    <property type="project" value="UniProtKB-UniRule"/>
</dbReference>
<comment type="caution">
    <text evidence="18">The sequence shown here is derived from an EMBL/GenBank/DDBJ whole genome shotgun (WGS) entry which is preliminary data.</text>
</comment>
<comment type="subcellular location">
    <subcellularLocation>
        <location evidence="2 16">Cytoplasm</location>
    </subcellularLocation>
</comment>
<organism evidence="18 19">
    <name type="scientific">Halanaerobacter jeridensis</name>
    <dbReference type="NCBI Taxonomy" id="706427"/>
    <lineage>
        <taxon>Bacteria</taxon>
        <taxon>Bacillati</taxon>
        <taxon>Bacillota</taxon>
        <taxon>Clostridia</taxon>
        <taxon>Halanaerobiales</taxon>
        <taxon>Halobacteroidaceae</taxon>
        <taxon>Halanaerobacter</taxon>
    </lineage>
</organism>
<keyword evidence="9 16" id="KW-0028">Amino-acid biosynthesis</keyword>
<dbReference type="GO" id="GO:0003879">
    <property type="term" value="F:ATP phosphoribosyltransferase activity"/>
    <property type="evidence" value="ECO:0007669"/>
    <property type="project" value="UniProtKB-UniRule"/>
</dbReference>
<keyword evidence="13 16" id="KW-0067">ATP-binding</keyword>
<keyword evidence="14 16" id="KW-0368">Histidine biosynthesis</keyword>
<dbReference type="Gene3D" id="3.40.190.10">
    <property type="entry name" value="Periplasmic binding protein-like II"/>
    <property type="match status" value="2"/>
</dbReference>
<proteinExistence type="inferred from homology"/>
<dbReference type="PANTHER" id="PTHR21403:SF8">
    <property type="entry name" value="ATP PHOSPHORIBOSYLTRANSFERASE"/>
    <property type="match status" value="1"/>
</dbReference>
<dbReference type="GO" id="GO:0005524">
    <property type="term" value="F:ATP binding"/>
    <property type="evidence" value="ECO:0007669"/>
    <property type="project" value="UniProtKB-KW"/>
</dbReference>
<keyword evidence="12 16" id="KW-0547">Nucleotide-binding</keyword>
<comment type="function">
    <text evidence="15 16">Catalyzes the condensation of ATP and 5-phosphoribose 1-diphosphate to form N'-(5'-phosphoribosyl)-ATP (PR-ATP). Has a crucial role in the pathway because the rate of histidine biosynthesis seems to be controlled primarily by regulation of HisG enzymatic activity.</text>
</comment>
<dbReference type="CDD" id="cd13595">
    <property type="entry name" value="PBP2_HisGs"/>
    <property type="match status" value="1"/>
</dbReference>
<evidence type="ECO:0000256" key="6">
    <source>
        <dbReference type="ARBA" id="ARBA00011946"/>
    </source>
</evidence>
<dbReference type="RefSeq" id="WP_204700691.1">
    <property type="nucleotide sequence ID" value="NZ_JAFBDQ010000003.1"/>
</dbReference>
<evidence type="ECO:0000256" key="3">
    <source>
        <dbReference type="ARBA" id="ARBA00004667"/>
    </source>
</evidence>
<dbReference type="SUPFAM" id="SSF53850">
    <property type="entry name" value="Periplasmic binding protein-like II"/>
    <property type="match status" value="1"/>
</dbReference>
<evidence type="ECO:0000256" key="5">
    <source>
        <dbReference type="ARBA" id="ARBA00011496"/>
    </source>
</evidence>
<evidence type="ECO:0000256" key="1">
    <source>
        <dbReference type="ARBA" id="ARBA00000915"/>
    </source>
</evidence>
<comment type="domain">
    <text evidence="16">Lacks the C-terminal regulatory region which is replaced by HisZ.</text>
</comment>
<comment type="similarity">
    <text evidence="4 16">Belongs to the ATP phosphoribosyltransferase family. Short subfamily.</text>
</comment>
<feature type="domain" description="ATP phosphoribosyltransferase catalytic" evidence="17">
    <location>
        <begin position="53"/>
        <end position="208"/>
    </location>
</feature>
<comment type="pathway">
    <text evidence="3 16">Amino-acid biosynthesis; L-histidine biosynthesis; L-histidine from 5-phospho-alpha-D-ribose 1-diphosphate: step 1/9.</text>
</comment>
<dbReference type="EMBL" id="JAFBDQ010000003">
    <property type="protein sequence ID" value="MBM7555982.1"/>
    <property type="molecule type" value="Genomic_DNA"/>
</dbReference>
<dbReference type="InterPro" id="IPR001348">
    <property type="entry name" value="ATP_PRibTrfase_HisG"/>
</dbReference>
<dbReference type="PROSITE" id="PS01316">
    <property type="entry name" value="ATP_P_PHORIBOSYLTR"/>
    <property type="match status" value="1"/>
</dbReference>
<evidence type="ECO:0000256" key="14">
    <source>
        <dbReference type="ARBA" id="ARBA00023102"/>
    </source>
</evidence>
<keyword evidence="19" id="KW-1185">Reference proteome</keyword>
<comment type="subunit">
    <text evidence="5 16">Heteromultimer composed of HisG and HisZ subunits.</text>
</comment>
<keyword evidence="8 16" id="KW-0963">Cytoplasm</keyword>
<dbReference type="InterPro" id="IPR013820">
    <property type="entry name" value="ATP_PRibTrfase_cat"/>
</dbReference>
<accession>A0A939BNS4</accession>
<gene>
    <name evidence="16" type="primary">hisG</name>
    <name evidence="18" type="ORF">JOC47_000816</name>
</gene>
<evidence type="ECO:0000256" key="8">
    <source>
        <dbReference type="ARBA" id="ARBA00022490"/>
    </source>
</evidence>
<evidence type="ECO:0000256" key="12">
    <source>
        <dbReference type="ARBA" id="ARBA00022741"/>
    </source>
</evidence>
<protein>
    <recommendedName>
        <fullName evidence="7 16">ATP phosphoribosyltransferase</fullName>
        <shortName evidence="16">ATP-PRT</shortName>
        <shortName evidence="16">ATP-PRTase</shortName>
        <ecNumber evidence="6 16">2.4.2.17</ecNumber>
    </recommendedName>
</protein>
<dbReference type="PANTHER" id="PTHR21403">
    <property type="entry name" value="ATP PHOSPHORIBOSYLTRANSFERASE ATP-PRTASE"/>
    <property type="match status" value="1"/>
</dbReference>
<evidence type="ECO:0000259" key="17">
    <source>
        <dbReference type="Pfam" id="PF01634"/>
    </source>
</evidence>
<evidence type="ECO:0000256" key="15">
    <source>
        <dbReference type="ARBA" id="ARBA00024861"/>
    </source>
</evidence>
<evidence type="ECO:0000256" key="7">
    <source>
        <dbReference type="ARBA" id="ARBA00020998"/>
    </source>
</evidence>
<evidence type="ECO:0000256" key="13">
    <source>
        <dbReference type="ARBA" id="ARBA00022840"/>
    </source>
</evidence>
<evidence type="ECO:0000256" key="2">
    <source>
        <dbReference type="ARBA" id="ARBA00004496"/>
    </source>
</evidence>
<dbReference type="InterPro" id="IPR018198">
    <property type="entry name" value="ATP_PRibTrfase_CS"/>
</dbReference>
<evidence type="ECO:0000256" key="11">
    <source>
        <dbReference type="ARBA" id="ARBA00022679"/>
    </source>
</evidence>
<dbReference type="Pfam" id="PF01634">
    <property type="entry name" value="HisG"/>
    <property type="match status" value="1"/>
</dbReference>
<dbReference type="EC" id="2.4.2.17" evidence="6 16"/>
<reference evidence="18" key="1">
    <citation type="submission" date="2021-01" db="EMBL/GenBank/DDBJ databases">
        <title>Genomic Encyclopedia of Type Strains, Phase IV (KMG-IV): sequencing the most valuable type-strain genomes for metagenomic binning, comparative biology and taxonomic classification.</title>
        <authorList>
            <person name="Goeker M."/>
        </authorList>
    </citation>
    <scope>NUCLEOTIDE SEQUENCE</scope>
    <source>
        <strain evidence="18">DSM 23230</strain>
    </source>
</reference>
<sequence length="214" mass="23581">MDKLTIALPKGRLFDPVVEILREAGVVNRELDDDSRKLILEDEQLEIDFLLSKAVDVHTYVEHGVADLGVVGKDVLLEAGASVYEVLDLELGSCRLVVAIPEEAGITSLEELPSTGRVATKYVNVAQEFFDQQGIQTEIVKLNGSIEMAPLVGLSDMIVDISSTGRTLRENNLIEIAEIARSSARLITNRVSYKTQHQRIKNIIDDVKAVISKQ</sequence>